<keyword evidence="2" id="KW-0808">Transferase</keyword>
<dbReference type="CDD" id="cd02440">
    <property type="entry name" value="AdoMet_MTases"/>
    <property type="match status" value="1"/>
</dbReference>
<dbReference type="PANTHER" id="PTHR43712:SF2">
    <property type="entry name" value="O-METHYLTRANSFERASE CICE"/>
    <property type="match status" value="1"/>
</dbReference>
<dbReference type="InterPro" id="IPR036388">
    <property type="entry name" value="WH-like_DNA-bd_sf"/>
</dbReference>
<dbReference type="AlphaFoldDB" id="A0A939J1W6"/>
<evidence type="ECO:0000256" key="1">
    <source>
        <dbReference type="ARBA" id="ARBA00022603"/>
    </source>
</evidence>
<comment type="caution">
    <text evidence="5">The sequence shown here is derived from an EMBL/GenBank/DDBJ whole genome shotgun (WGS) entry which is preliminary data.</text>
</comment>
<keyword evidence="3" id="KW-0949">S-adenosyl-L-methionine</keyword>
<name>A0A939J1W6_9HYPH</name>
<accession>A0A939J1W6</accession>
<dbReference type="EMBL" id="JAEKJZ010000001">
    <property type="protein sequence ID" value="MBN9668907.1"/>
    <property type="molecule type" value="Genomic_DNA"/>
</dbReference>
<dbReference type="PROSITE" id="PS51683">
    <property type="entry name" value="SAM_OMT_II"/>
    <property type="match status" value="1"/>
</dbReference>
<evidence type="ECO:0000259" key="4">
    <source>
        <dbReference type="Pfam" id="PF00891"/>
    </source>
</evidence>
<dbReference type="SUPFAM" id="SSF46785">
    <property type="entry name" value="Winged helix' DNA-binding domain"/>
    <property type="match status" value="1"/>
</dbReference>
<dbReference type="InterPro" id="IPR036390">
    <property type="entry name" value="WH_DNA-bd_sf"/>
</dbReference>
<dbReference type="PANTHER" id="PTHR43712">
    <property type="entry name" value="PUTATIVE (AFU_ORTHOLOGUE AFUA_4G14580)-RELATED"/>
    <property type="match status" value="1"/>
</dbReference>
<sequence>MSPEETDAATLLYRTLEGPIRFALLDWAFEERIFDLCEETAQADALAEETGGDPKKLLIALRALAAAGFLDQQQDGFRTPPALASFVTTHGTRSLVVNLRAMASLRHAGLSDLYVLLRPQQDGAAPRPPLFDAAHWDRTYNSLSSFHKGVFGDVMETALVQLPEWTHVKRVLDVGAGSTVLASRLIRADPEKHVTLFDLPPVAERLKAALPKDETRIDVVPGNYNETLPTGPFDLILCSLTLYFRNESLDRLLARLANSLAPGGLFVSLHEALEAGRSQPSEHVLGRMTAALRHGDVSFQRGEIAAAMEKAGLTRINSREIATPFGRFQFETGRRKDPHD</sequence>
<evidence type="ECO:0000313" key="6">
    <source>
        <dbReference type="Proteomes" id="UP000664096"/>
    </source>
</evidence>
<dbReference type="InterPro" id="IPR016461">
    <property type="entry name" value="COMT-like"/>
</dbReference>
<dbReference type="Gene3D" id="1.10.10.10">
    <property type="entry name" value="Winged helix-like DNA-binding domain superfamily/Winged helix DNA-binding domain"/>
    <property type="match status" value="1"/>
</dbReference>
<feature type="domain" description="O-methyltransferase C-terminal" evidence="4">
    <location>
        <begin position="155"/>
        <end position="312"/>
    </location>
</feature>
<evidence type="ECO:0000256" key="3">
    <source>
        <dbReference type="ARBA" id="ARBA00022691"/>
    </source>
</evidence>
<dbReference type="GO" id="GO:0008171">
    <property type="term" value="F:O-methyltransferase activity"/>
    <property type="evidence" value="ECO:0007669"/>
    <property type="project" value="InterPro"/>
</dbReference>
<organism evidence="5 6">
    <name type="scientific">Roseibium aggregatum</name>
    <dbReference type="NCBI Taxonomy" id="187304"/>
    <lineage>
        <taxon>Bacteria</taxon>
        <taxon>Pseudomonadati</taxon>
        <taxon>Pseudomonadota</taxon>
        <taxon>Alphaproteobacteria</taxon>
        <taxon>Hyphomicrobiales</taxon>
        <taxon>Stappiaceae</taxon>
        <taxon>Roseibium</taxon>
    </lineage>
</organism>
<reference evidence="5" key="1">
    <citation type="submission" date="2020-12" db="EMBL/GenBank/DDBJ databases">
        <title>Oil enriched cultivation method for isolating marine PHA-producing bacteria.</title>
        <authorList>
            <person name="Zheng W."/>
            <person name="Yu S."/>
            <person name="Huang Y."/>
        </authorList>
    </citation>
    <scope>NUCLEOTIDE SEQUENCE</scope>
    <source>
        <strain evidence="5">SY-2-12</strain>
    </source>
</reference>
<dbReference type="GO" id="GO:0032259">
    <property type="term" value="P:methylation"/>
    <property type="evidence" value="ECO:0007669"/>
    <property type="project" value="UniProtKB-KW"/>
</dbReference>
<gene>
    <name evidence="5" type="ORF">JF539_01075</name>
</gene>
<dbReference type="InterPro" id="IPR001077">
    <property type="entry name" value="COMT_C"/>
</dbReference>
<dbReference type="InterPro" id="IPR029063">
    <property type="entry name" value="SAM-dependent_MTases_sf"/>
</dbReference>
<protein>
    <submittedName>
        <fullName evidence="5">Class I SAM-dependent methyltransferase</fullName>
    </submittedName>
</protein>
<evidence type="ECO:0000256" key="2">
    <source>
        <dbReference type="ARBA" id="ARBA00022679"/>
    </source>
</evidence>
<dbReference type="Gene3D" id="3.40.50.150">
    <property type="entry name" value="Vaccinia Virus protein VP39"/>
    <property type="match status" value="1"/>
</dbReference>
<evidence type="ECO:0000313" key="5">
    <source>
        <dbReference type="EMBL" id="MBN9668907.1"/>
    </source>
</evidence>
<dbReference type="Pfam" id="PF00891">
    <property type="entry name" value="Methyltransf_2"/>
    <property type="match status" value="1"/>
</dbReference>
<dbReference type="SUPFAM" id="SSF53335">
    <property type="entry name" value="S-adenosyl-L-methionine-dependent methyltransferases"/>
    <property type="match status" value="1"/>
</dbReference>
<dbReference type="Proteomes" id="UP000664096">
    <property type="component" value="Unassembled WGS sequence"/>
</dbReference>
<proteinExistence type="predicted"/>
<keyword evidence="1 5" id="KW-0489">Methyltransferase</keyword>